<dbReference type="InParanoid" id="B2A2X0"/>
<dbReference type="Pfam" id="PF00496">
    <property type="entry name" value="SBP_bac_5"/>
    <property type="match status" value="1"/>
</dbReference>
<gene>
    <name evidence="6" type="ordered locus">Nther_2790</name>
</gene>
<dbReference type="HOGENOM" id="CLU_017028_7_4_9"/>
<dbReference type="Gene3D" id="3.90.76.10">
    <property type="entry name" value="Dipeptide-binding Protein, Domain 1"/>
    <property type="match status" value="1"/>
</dbReference>
<dbReference type="GO" id="GO:0042597">
    <property type="term" value="C:periplasmic space"/>
    <property type="evidence" value="ECO:0007669"/>
    <property type="project" value="UniProtKB-ARBA"/>
</dbReference>
<evidence type="ECO:0000259" key="5">
    <source>
        <dbReference type="Pfam" id="PF00496"/>
    </source>
</evidence>
<evidence type="ECO:0000256" key="2">
    <source>
        <dbReference type="ARBA" id="ARBA00022448"/>
    </source>
</evidence>
<dbReference type="STRING" id="457570.Nther_2790"/>
<dbReference type="PANTHER" id="PTHR30290">
    <property type="entry name" value="PERIPLASMIC BINDING COMPONENT OF ABC TRANSPORTER"/>
    <property type="match status" value="1"/>
</dbReference>
<evidence type="ECO:0000256" key="4">
    <source>
        <dbReference type="SAM" id="SignalP"/>
    </source>
</evidence>
<dbReference type="eggNOG" id="COG0747">
    <property type="taxonomic scope" value="Bacteria"/>
</dbReference>
<sequence length="527" mass="60722">MIQKLKKLAIVTTCSALILTACGGEVDEEAGGKNDEQGSKEEALEVEYEDRLTIGMGTDMVTFDIHDHNNTSTEAVHINIFDYLFRQEDGEIQSELVSKHEIIDDETWKFKLKEGVKFHNGDELTSKDVQFTFHRVIEDSSLTEHSNYNQISEVEVINDYEFYIHTEDPEPALLNRISRMGSGILPKDYIEEEGWDHFLDSPIGSGPYEFVEWERDNRVVLNPFEDYYGDYDSPWEEVVYRVIPEDSTRVSELLTGGVDLAVNVPPTDWDRVDDNQGTLISTGDSNRVMLLILNHEEGRPTEEQKVREAIDYAIDNEALTESILDGQGTPVRTRVTPGNTGYNEELYDDYRYDPDYSRELLEEAGYSDGVELKFHAPQGRYLMDSDVSEMITGMLAEVGINADLNLLEFSQFADKYLGNENEDLMFLGLSNSMFDAAHALRNFHSEQNTERTYYENERVDELLEKAESNMDFEERKEQYQEVQEIVAEELPYVYLYQQKDSYGINNRIDFEPRLDEMIYIPEIGKTD</sequence>
<dbReference type="PIRSF" id="PIRSF002741">
    <property type="entry name" value="MppA"/>
    <property type="match status" value="1"/>
</dbReference>
<evidence type="ECO:0000256" key="3">
    <source>
        <dbReference type="ARBA" id="ARBA00022729"/>
    </source>
</evidence>
<dbReference type="GO" id="GO:1904680">
    <property type="term" value="F:peptide transmembrane transporter activity"/>
    <property type="evidence" value="ECO:0007669"/>
    <property type="project" value="TreeGrafter"/>
</dbReference>
<dbReference type="CDD" id="cd08498">
    <property type="entry name" value="PBP2_NikA_DppA_OppA_like_2"/>
    <property type="match status" value="1"/>
</dbReference>
<dbReference type="Gene3D" id="3.40.190.10">
    <property type="entry name" value="Periplasmic binding protein-like II"/>
    <property type="match status" value="1"/>
</dbReference>
<dbReference type="RefSeq" id="WP_012449171.1">
    <property type="nucleotide sequence ID" value="NC_010718.1"/>
</dbReference>
<dbReference type="KEGG" id="nth:Nther_2790"/>
<name>B2A2X0_NATTJ</name>
<feature type="chain" id="PRO_5039118779" evidence="4">
    <location>
        <begin position="24"/>
        <end position="527"/>
    </location>
</feature>
<protein>
    <submittedName>
        <fullName evidence="6">Extracellular solute-binding protein family 5</fullName>
    </submittedName>
</protein>
<dbReference type="SUPFAM" id="SSF53850">
    <property type="entry name" value="Periplasmic binding protein-like II"/>
    <property type="match status" value="1"/>
</dbReference>
<organism evidence="6 7">
    <name type="scientific">Natranaerobius thermophilus (strain ATCC BAA-1301 / DSM 18059 / JW/NM-WN-LF)</name>
    <dbReference type="NCBI Taxonomy" id="457570"/>
    <lineage>
        <taxon>Bacteria</taxon>
        <taxon>Bacillati</taxon>
        <taxon>Bacillota</taxon>
        <taxon>Clostridia</taxon>
        <taxon>Natranaerobiales</taxon>
        <taxon>Natranaerobiaceae</taxon>
        <taxon>Natranaerobius</taxon>
    </lineage>
</organism>
<dbReference type="EMBL" id="CP001034">
    <property type="protein sequence ID" value="ACB86338.1"/>
    <property type="molecule type" value="Genomic_DNA"/>
</dbReference>
<evidence type="ECO:0000313" key="6">
    <source>
        <dbReference type="EMBL" id="ACB86338.1"/>
    </source>
</evidence>
<feature type="domain" description="Solute-binding protein family 5" evidence="5">
    <location>
        <begin position="92"/>
        <end position="449"/>
    </location>
</feature>
<reference evidence="6 7" key="1">
    <citation type="submission" date="2008-04" db="EMBL/GenBank/DDBJ databases">
        <title>Complete sequence of chromosome of Natranaerobius thermophilus JW/NM-WN-LF.</title>
        <authorList>
            <consortium name="US DOE Joint Genome Institute"/>
            <person name="Copeland A."/>
            <person name="Lucas S."/>
            <person name="Lapidus A."/>
            <person name="Glavina del Rio T."/>
            <person name="Dalin E."/>
            <person name="Tice H."/>
            <person name="Bruce D."/>
            <person name="Goodwin L."/>
            <person name="Pitluck S."/>
            <person name="Chertkov O."/>
            <person name="Brettin T."/>
            <person name="Detter J.C."/>
            <person name="Han C."/>
            <person name="Kuske C.R."/>
            <person name="Schmutz J."/>
            <person name="Larimer F."/>
            <person name="Land M."/>
            <person name="Hauser L."/>
            <person name="Kyrpides N."/>
            <person name="Lykidis A."/>
            <person name="Mesbah N.M."/>
            <person name="Wiegel J."/>
        </authorList>
    </citation>
    <scope>NUCLEOTIDE SEQUENCE [LARGE SCALE GENOMIC DNA]</scope>
    <source>
        <strain evidence="7">ATCC BAA-1301 / DSM 18059 / JW/NM-WN-LF</strain>
    </source>
</reference>
<proteinExistence type="inferred from homology"/>
<feature type="signal peptide" evidence="4">
    <location>
        <begin position="1"/>
        <end position="23"/>
    </location>
</feature>
<accession>B2A2X0</accession>
<dbReference type="GO" id="GO:0043190">
    <property type="term" value="C:ATP-binding cassette (ABC) transporter complex"/>
    <property type="evidence" value="ECO:0007669"/>
    <property type="project" value="InterPro"/>
</dbReference>
<dbReference type="InterPro" id="IPR030678">
    <property type="entry name" value="Peptide/Ni-bd"/>
</dbReference>
<dbReference type="PANTHER" id="PTHR30290:SF9">
    <property type="entry name" value="OLIGOPEPTIDE-BINDING PROTEIN APPA"/>
    <property type="match status" value="1"/>
</dbReference>
<dbReference type="InterPro" id="IPR039424">
    <property type="entry name" value="SBP_5"/>
</dbReference>
<dbReference type="Gene3D" id="3.10.105.10">
    <property type="entry name" value="Dipeptide-binding Protein, Domain 3"/>
    <property type="match status" value="1"/>
</dbReference>
<dbReference type="Proteomes" id="UP000001683">
    <property type="component" value="Chromosome"/>
</dbReference>
<dbReference type="PROSITE" id="PS51257">
    <property type="entry name" value="PROKAR_LIPOPROTEIN"/>
    <property type="match status" value="1"/>
</dbReference>
<dbReference type="GO" id="GO:0015833">
    <property type="term" value="P:peptide transport"/>
    <property type="evidence" value="ECO:0007669"/>
    <property type="project" value="TreeGrafter"/>
</dbReference>
<dbReference type="OrthoDB" id="9772924at2"/>
<keyword evidence="7" id="KW-1185">Reference proteome</keyword>
<comment type="similarity">
    <text evidence="1">Belongs to the bacterial solute-binding protein 5 family.</text>
</comment>
<keyword evidence="2" id="KW-0813">Transport</keyword>
<evidence type="ECO:0000256" key="1">
    <source>
        <dbReference type="ARBA" id="ARBA00005695"/>
    </source>
</evidence>
<reference evidence="6 7" key="2">
    <citation type="journal article" date="2011" name="J. Bacteriol.">
        <title>Complete genome sequence of the anaerobic, halophilic alkalithermophile Natranaerobius thermophilus JW/NM-WN-LF.</title>
        <authorList>
            <person name="Zhao B."/>
            <person name="Mesbah N.M."/>
            <person name="Dalin E."/>
            <person name="Goodwin L."/>
            <person name="Nolan M."/>
            <person name="Pitluck S."/>
            <person name="Chertkov O."/>
            <person name="Brettin T.S."/>
            <person name="Han J."/>
            <person name="Larimer F.W."/>
            <person name="Land M.L."/>
            <person name="Hauser L."/>
            <person name="Kyrpides N."/>
            <person name="Wiegel J."/>
        </authorList>
    </citation>
    <scope>NUCLEOTIDE SEQUENCE [LARGE SCALE GENOMIC DNA]</scope>
    <source>
        <strain evidence="7">ATCC BAA-1301 / DSM 18059 / JW/NM-WN-LF</strain>
    </source>
</reference>
<dbReference type="AlphaFoldDB" id="B2A2X0"/>
<keyword evidence="3 4" id="KW-0732">Signal</keyword>
<dbReference type="InterPro" id="IPR000914">
    <property type="entry name" value="SBP_5_dom"/>
</dbReference>
<evidence type="ECO:0000313" key="7">
    <source>
        <dbReference type="Proteomes" id="UP000001683"/>
    </source>
</evidence>